<gene>
    <name evidence="1" type="ORF">RRG08_039742</name>
</gene>
<keyword evidence="2" id="KW-1185">Reference proteome</keyword>
<name>A0AAE0YB61_9GAST</name>
<reference evidence="1" key="1">
    <citation type="journal article" date="2023" name="G3 (Bethesda)">
        <title>A reference genome for the long-term kleptoplast-retaining sea slug Elysia crispata morphotype clarki.</title>
        <authorList>
            <person name="Eastman K.E."/>
            <person name="Pendleton A.L."/>
            <person name="Shaikh M.A."/>
            <person name="Suttiyut T."/>
            <person name="Ogas R."/>
            <person name="Tomko P."/>
            <person name="Gavelis G."/>
            <person name="Widhalm J.R."/>
            <person name="Wisecaver J.H."/>
        </authorList>
    </citation>
    <scope>NUCLEOTIDE SEQUENCE</scope>
    <source>
        <strain evidence="1">ECLA1</strain>
    </source>
</reference>
<comment type="caution">
    <text evidence="1">The sequence shown here is derived from an EMBL/GenBank/DDBJ whole genome shotgun (WGS) entry which is preliminary data.</text>
</comment>
<dbReference type="AlphaFoldDB" id="A0AAE0YB61"/>
<protein>
    <submittedName>
        <fullName evidence="1">Uncharacterized protein</fullName>
    </submittedName>
</protein>
<evidence type="ECO:0000313" key="1">
    <source>
        <dbReference type="EMBL" id="KAK3738335.1"/>
    </source>
</evidence>
<sequence>MHLLEVTFPVLSPMSLAGFIFEFPFPSFPHTHTHTHTNTSAVTTSSQVAHTRPQSGSDVRVSSFITPSFHHPFITPSFHHPFITPSFHHPFITPSFHHPYPTWSGDTLFSYTTTYYSTDARERCRPVIVTHRHSCPTPPDIIALILESGLSLRLSRTHILVAYTTTHHSTDSRERSQSEVVTHIHTVVLHHLTLQHYSEAVLHHLTLQH</sequence>
<dbReference type="EMBL" id="JAWDGP010006599">
    <property type="protein sequence ID" value="KAK3738335.1"/>
    <property type="molecule type" value="Genomic_DNA"/>
</dbReference>
<evidence type="ECO:0000313" key="2">
    <source>
        <dbReference type="Proteomes" id="UP001283361"/>
    </source>
</evidence>
<accession>A0AAE0YB61</accession>
<organism evidence="1 2">
    <name type="scientific">Elysia crispata</name>
    <name type="common">lettuce slug</name>
    <dbReference type="NCBI Taxonomy" id="231223"/>
    <lineage>
        <taxon>Eukaryota</taxon>
        <taxon>Metazoa</taxon>
        <taxon>Spiralia</taxon>
        <taxon>Lophotrochozoa</taxon>
        <taxon>Mollusca</taxon>
        <taxon>Gastropoda</taxon>
        <taxon>Heterobranchia</taxon>
        <taxon>Euthyneura</taxon>
        <taxon>Panpulmonata</taxon>
        <taxon>Sacoglossa</taxon>
        <taxon>Placobranchoidea</taxon>
        <taxon>Plakobranchidae</taxon>
        <taxon>Elysia</taxon>
    </lineage>
</organism>
<dbReference type="Proteomes" id="UP001283361">
    <property type="component" value="Unassembled WGS sequence"/>
</dbReference>
<proteinExistence type="predicted"/>